<dbReference type="PIRSF" id="PIRSF018266">
    <property type="entry name" value="FecR"/>
    <property type="match status" value="1"/>
</dbReference>
<dbReference type="RefSeq" id="WP_147055769.1">
    <property type="nucleotide sequence ID" value="NZ_CP042437.1"/>
</dbReference>
<proteinExistence type="predicted"/>
<accession>A0A5B8W1Z4</accession>
<dbReference type="KEGG" id="mgk:FSB76_18155"/>
<feature type="transmembrane region" description="Helical" evidence="1">
    <location>
        <begin position="67"/>
        <end position="87"/>
    </location>
</feature>
<keyword evidence="1" id="KW-1133">Transmembrane helix</keyword>
<dbReference type="Pfam" id="PF04773">
    <property type="entry name" value="FecR"/>
    <property type="match status" value="1"/>
</dbReference>
<sequence length="373" mass="41423">MDKDYYKELVKRYLEKKSTEEELEVFFHLAEKGELDEYLSDSMDEELGSPGEEEEGSHVKKLAPAKLWMPIAASVLILLSLGFYLLLKKPDVKQSGVHIANVLPGGNKAFLTLANGNKIVLNNAKNGSIATQGNVTVLKVADGQLSYAAKGKGQAAEGFNTITTPKGGQYQLILEDGTKVWLNAMSSLRFPTVFKGVERQVELTGEAYFEVAKNKAMPFIVKSGFQAVRVLGTHFDINAYADENSIKTTLLEGSVEVSNQYAKTIIAPGQQSISEDRGGLLKKEVDTEKEVAWKNGIFSFDGDDLKTIMRQVSRWYNVDVSYSGTISDEKFHGEISRFSNLSDVLKILELYQVHFEQKDNNLIVSYNPHSTND</sequence>
<dbReference type="PANTHER" id="PTHR30273:SF2">
    <property type="entry name" value="PROTEIN FECR"/>
    <property type="match status" value="1"/>
</dbReference>
<gene>
    <name evidence="4" type="ORF">FSB76_18155</name>
</gene>
<reference evidence="4 5" key="1">
    <citation type="journal article" date="2013" name="J. Microbiol.">
        <title>Mucilaginibacter ginsenosidivorax sp. nov., with ginsenoside converting activity isolated from sediment.</title>
        <authorList>
            <person name="Kim J.K."/>
            <person name="Choi T.E."/>
            <person name="Liu Q.M."/>
            <person name="Park H.Y."/>
            <person name="Yi T.H."/>
            <person name="Yoon M.H."/>
            <person name="Kim S.C."/>
            <person name="Im W.T."/>
        </authorList>
    </citation>
    <scope>NUCLEOTIDE SEQUENCE [LARGE SCALE GENOMIC DNA]</scope>
    <source>
        <strain evidence="4 5">KHI28</strain>
    </source>
</reference>
<dbReference type="GO" id="GO:0016989">
    <property type="term" value="F:sigma factor antagonist activity"/>
    <property type="evidence" value="ECO:0007669"/>
    <property type="project" value="TreeGrafter"/>
</dbReference>
<dbReference type="OrthoDB" id="1099963at2"/>
<dbReference type="Gene3D" id="3.55.50.30">
    <property type="match status" value="1"/>
</dbReference>
<dbReference type="Gene3D" id="2.60.120.1440">
    <property type="match status" value="1"/>
</dbReference>
<dbReference type="PANTHER" id="PTHR30273">
    <property type="entry name" value="PERIPLASMIC SIGNAL SENSOR AND SIGMA FACTOR ACTIVATOR FECR-RELATED"/>
    <property type="match status" value="1"/>
</dbReference>
<dbReference type="EMBL" id="CP042437">
    <property type="protein sequence ID" value="QEC77771.1"/>
    <property type="molecule type" value="Genomic_DNA"/>
</dbReference>
<keyword evidence="5" id="KW-1185">Reference proteome</keyword>
<evidence type="ECO:0000256" key="1">
    <source>
        <dbReference type="SAM" id="Phobius"/>
    </source>
</evidence>
<dbReference type="InterPro" id="IPR032508">
    <property type="entry name" value="FecR_C"/>
</dbReference>
<feature type="domain" description="Protein FecR C-terminal" evidence="3">
    <location>
        <begin position="298"/>
        <end position="364"/>
    </location>
</feature>
<keyword evidence="1" id="KW-0472">Membrane</keyword>
<evidence type="ECO:0000259" key="2">
    <source>
        <dbReference type="Pfam" id="PF04773"/>
    </source>
</evidence>
<name>A0A5B8W1Z4_9SPHI</name>
<dbReference type="Proteomes" id="UP000321362">
    <property type="component" value="Chromosome"/>
</dbReference>
<evidence type="ECO:0000313" key="5">
    <source>
        <dbReference type="Proteomes" id="UP000321362"/>
    </source>
</evidence>
<dbReference type="InterPro" id="IPR006860">
    <property type="entry name" value="FecR"/>
</dbReference>
<evidence type="ECO:0000313" key="4">
    <source>
        <dbReference type="EMBL" id="QEC77771.1"/>
    </source>
</evidence>
<feature type="domain" description="FecR protein" evidence="2">
    <location>
        <begin position="161"/>
        <end position="256"/>
    </location>
</feature>
<organism evidence="4 5">
    <name type="scientific">Mucilaginibacter ginsenosidivorax</name>
    <dbReference type="NCBI Taxonomy" id="862126"/>
    <lineage>
        <taxon>Bacteria</taxon>
        <taxon>Pseudomonadati</taxon>
        <taxon>Bacteroidota</taxon>
        <taxon>Sphingobacteriia</taxon>
        <taxon>Sphingobacteriales</taxon>
        <taxon>Sphingobacteriaceae</taxon>
        <taxon>Mucilaginibacter</taxon>
    </lineage>
</organism>
<dbReference type="FunFam" id="2.60.120.1440:FF:000001">
    <property type="entry name" value="Putative anti-sigma factor"/>
    <property type="match status" value="1"/>
</dbReference>
<dbReference type="InterPro" id="IPR012373">
    <property type="entry name" value="Ferrdict_sens_TM"/>
</dbReference>
<evidence type="ECO:0000259" key="3">
    <source>
        <dbReference type="Pfam" id="PF16344"/>
    </source>
</evidence>
<dbReference type="Pfam" id="PF16344">
    <property type="entry name" value="FecR_C"/>
    <property type="match status" value="1"/>
</dbReference>
<keyword evidence="1" id="KW-0812">Transmembrane</keyword>
<protein>
    <submittedName>
        <fullName evidence="4">DUF4974 domain-containing protein</fullName>
    </submittedName>
</protein>
<dbReference type="AlphaFoldDB" id="A0A5B8W1Z4"/>